<dbReference type="SMART" id="SM00267">
    <property type="entry name" value="GGDEF"/>
    <property type="match status" value="1"/>
</dbReference>
<feature type="transmembrane region" description="Helical" evidence="1">
    <location>
        <begin position="159"/>
        <end position="179"/>
    </location>
</feature>
<dbReference type="InterPro" id="IPR029787">
    <property type="entry name" value="Nucleotide_cyclase"/>
</dbReference>
<name>A0ABV8JBA3_9ACTN</name>
<feature type="transmembrane region" description="Helical" evidence="1">
    <location>
        <begin position="98"/>
        <end position="115"/>
    </location>
</feature>
<keyword evidence="1" id="KW-1133">Transmembrane helix</keyword>
<dbReference type="EC" id="2.7.7.65" evidence="3"/>
<proteinExistence type="predicted"/>
<dbReference type="Pfam" id="PF00990">
    <property type="entry name" value="GGDEF"/>
    <property type="match status" value="1"/>
</dbReference>
<feature type="transmembrane region" description="Helical" evidence="1">
    <location>
        <begin position="127"/>
        <end position="147"/>
    </location>
</feature>
<reference evidence="4" key="1">
    <citation type="journal article" date="2019" name="Int. J. Syst. Evol. Microbiol.">
        <title>The Global Catalogue of Microorganisms (GCM) 10K type strain sequencing project: providing services to taxonomists for standard genome sequencing and annotation.</title>
        <authorList>
            <consortium name="The Broad Institute Genomics Platform"/>
            <consortium name="The Broad Institute Genome Sequencing Center for Infectious Disease"/>
            <person name="Wu L."/>
            <person name="Ma J."/>
        </authorList>
    </citation>
    <scope>NUCLEOTIDE SEQUENCE [LARGE SCALE GENOMIC DNA]</scope>
    <source>
        <strain evidence="4">TBRC 5832</strain>
    </source>
</reference>
<dbReference type="PANTHER" id="PTHR46663:SF2">
    <property type="entry name" value="GGDEF DOMAIN-CONTAINING PROTEIN"/>
    <property type="match status" value="1"/>
</dbReference>
<keyword evidence="4" id="KW-1185">Reference proteome</keyword>
<accession>A0ABV8JBA3</accession>
<dbReference type="GO" id="GO:0052621">
    <property type="term" value="F:diguanylate cyclase activity"/>
    <property type="evidence" value="ECO:0007669"/>
    <property type="project" value="UniProtKB-EC"/>
</dbReference>
<feature type="transmembrane region" description="Helical" evidence="1">
    <location>
        <begin position="29"/>
        <end position="48"/>
    </location>
</feature>
<dbReference type="InterPro" id="IPR000160">
    <property type="entry name" value="GGDEF_dom"/>
</dbReference>
<sequence length="492" mass="50852">MRLRTALSAGAAVALVVQCVHPLLPANGSYALSDVVVAAASGYAAYFYRRRMHDDGNTRRVRRAFGCGAVACAIWSLSNVLLLLSVTVLPLVAQAGSLLSTIAAGFVPVALVLASPRLRGIAAGRRALDVAAVFGAIFALAWTFVFANTGSRGGDWTNMVVLVGLLVFSAALALVTLSGAEPGRGATAQQMLAAAALTQALTLIGGLRNALDGAAWYANGVGAGFVLAAWVMAVSSRLAASRPGDGGLDTLVFRAWALLPYAPVVCAVAVGGALQAHAGHLDPVLVWTLLATFSLVLLRQFMTLITIGRMAVVLEEQKDALEHQAHHDGLTGLLNRAAFEERAGGVLAGGDGHVTAMILDLDGFKPVNDTFGHAAGDDVLIVVARRLTAELRAGDLVSRIGGDEFAILLVDAAEQNGEEVARRLLDRISEPIRVHGHAVAIGGSIGLATARAGEGGSLAGLLRHADTAMYAAKAAGKGTVRRHEPDTWPASA</sequence>
<gene>
    <name evidence="3" type="ORF">ACFO0C_47940</name>
</gene>
<evidence type="ECO:0000313" key="3">
    <source>
        <dbReference type="EMBL" id="MFC4072713.1"/>
    </source>
</evidence>
<dbReference type="RefSeq" id="WP_378073585.1">
    <property type="nucleotide sequence ID" value="NZ_JBHSBL010000041.1"/>
</dbReference>
<feature type="domain" description="GGDEF" evidence="2">
    <location>
        <begin position="352"/>
        <end position="485"/>
    </location>
</feature>
<dbReference type="EMBL" id="JBHSBL010000041">
    <property type="protein sequence ID" value="MFC4072713.1"/>
    <property type="molecule type" value="Genomic_DNA"/>
</dbReference>
<evidence type="ECO:0000256" key="1">
    <source>
        <dbReference type="SAM" id="Phobius"/>
    </source>
</evidence>
<comment type="caution">
    <text evidence="3">The sequence shown here is derived from an EMBL/GenBank/DDBJ whole genome shotgun (WGS) entry which is preliminary data.</text>
</comment>
<dbReference type="CDD" id="cd01949">
    <property type="entry name" value="GGDEF"/>
    <property type="match status" value="1"/>
</dbReference>
<feature type="transmembrane region" description="Helical" evidence="1">
    <location>
        <begin position="69"/>
        <end position="92"/>
    </location>
</feature>
<dbReference type="InterPro" id="IPR043128">
    <property type="entry name" value="Rev_trsase/Diguanyl_cyclase"/>
</dbReference>
<dbReference type="NCBIfam" id="TIGR00254">
    <property type="entry name" value="GGDEF"/>
    <property type="match status" value="1"/>
</dbReference>
<dbReference type="SUPFAM" id="SSF55073">
    <property type="entry name" value="Nucleotide cyclase"/>
    <property type="match status" value="1"/>
</dbReference>
<feature type="transmembrane region" description="Helical" evidence="1">
    <location>
        <begin position="191"/>
        <end position="208"/>
    </location>
</feature>
<keyword evidence="3" id="KW-0808">Transferase</keyword>
<evidence type="ECO:0000259" key="2">
    <source>
        <dbReference type="PROSITE" id="PS50887"/>
    </source>
</evidence>
<dbReference type="InterPro" id="IPR052163">
    <property type="entry name" value="DGC-Regulatory_Protein"/>
</dbReference>
<dbReference type="Proteomes" id="UP001595867">
    <property type="component" value="Unassembled WGS sequence"/>
</dbReference>
<keyword evidence="1" id="KW-0472">Membrane</keyword>
<dbReference type="Gene3D" id="3.30.70.270">
    <property type="match status" value="1"/>
</dbReference>
<feature type="transmembrane region" description="Helical" evidence="1">
    <location>
        <begin position="284"/>
        <end position="302"/>
    </location>
</feature>
<evidence type="ECO:0000313" key="4">
    <source>
        <dbReference type="Proteomes" id="UP001595867"/>
    </source>
</evidence>
<keyword evidence="3" id="KW-0548">Nucleotidyltransferase</keyword>
<feature type="transmembrane region" description="Helical" evidence="1">
    <location>
        <begin position="255"/>
        <end position="278"/>
    </location>
</feature>
<organism evidence="3 4">
    <name type="scientific">Actinoplanes subglobosus</name>
    <dbReference type="NCBI Taxonomy" id="1547892"/>
    <lineage>
        <taxon>Bacteria</taxon>
        <taxon>Bacillati</taxon>
        <taxon>Actinomycetota</taxon>
        <taxon>Actinomycetes</taxon>
        <taxon>Micromonosporales</taxon>
        <taxon>Micromonosporaceae</taxon>
        <taxon>Actinoplanes</taxon>
    </lineage>
</organism>
<dbReference type="PANTHER" id="PTHR46663">
    <property type="entry name" value="DIGUANYLATE CYCLASE DGCT-RELATED"/>
    <property type="match status" value="1"/>
</dbReference>
<keyword evidence="1" id="KW-0812">Transmembrane</keyword>
<protein>
    <submittedName>
        <fullName evidence="3">Diguanylate cyclase domain-containing protein</fullName>
        <ecNumber evidence="3">2.7.7.65</ecNumber>
    </submittedName>
</protein>
<dbReference type="PROSITE" id="PS50887">
    <property type="entry name" value="GGDEF"/>
    <property type="match status" value="1"/>
</dbReference>
<feature type="transmembrane region" description="Helical" evidence="1">
    <location>
        <begin position="214"/>
        <end position="234"/>
    </location>
</feature>